<dbReference type="RefSeq" id="WP_415865146.1">
    <property type="nucleotide sequence ID" value="NZ_CP134537.1"/>
</dbReference>
<dbReference type="EMBL" id="CP134537">
    <property type="protein sequence ID" value="WNH08488.1"/>
    <property type="molecule type" value="Genomic_DNA"/>
</dbReference>
<evidence type="ECO:0000313" key="2">
    <source>
        <dbReference type="EMBL" id="WNH08488.1"/>
    </source>
</evidence>
<protein>
    <recommendedName>
        <fullName evidence="4">T9SS type A sorting domain-containing protein</fullName>
    </recommendedName>
</protein>
<feature type="chain" id="PRO_5046684328" description="T9SS type A sorting domain-containing protein" evidence="1">
    <location>
        <begin position="26"/>
        <end position="845"/>
    </location>
</feature>
<reference evidence="2 3" key="1">
    <citation type="submission" date="2023-09" db="EMBL/GenBank/DDBJ databases">
        <title>Thalassobella suaedae gen. nov., sp. nov., a marine bacterium of the family Flavobacteriaceae isolated from a halophyte Suaeda japonica.</title>
        <authorList>
            <person name="Lee S.Y."/>
            <person name="Hwang C.Y."/>
        </authorList>
    </citation>
    <scope>NUCLEOTIDE SEQUENCE [LARGE SCALE GENOMIC DNA]</scope>
    <source>
        <strain evidence="2 3">HL-DH14</strain>
    </source>
</reference>
<sequence length="845" mass="90672">MRKITLLIILLLVCRVGLGQTSLSAGDIAITGFNSDDPDQISFVLLTDVLNTTTIHFTDNGWLNSGGFRTATSEGVISWSATSDLVCGTEIIIIDTNSISPNTYSATSGTVTETSLGFALNTISGDQILAYQGTDISPTFIYAVNFDGAGWTDATSTNDSALPTGLTDGINAINLGQIDNAVYDCSTTSDTSLVLGAVSTFGNWILDDSPLTTGGCYYSCASCSGGTVTWDGTIWSGTPDVTTQVIITSNYNTTNGGNEVSFSACALKVKNGATLNIADNDYVEVQNDLTVDSGGVITVQPYGAFIQNDDSSNVTNNGSISVIKETAPLNAWYEYTYWSSPVSGETISQGLFESETSRRFKFNAQNFLDSTAETENDNTTIAGQDDIDDDGNDWQWVTGSTVMHTGIGYAATHSKTFFTGPPMSTPPYNFEYIFDGAFNNGVITTPIYRNDYESNDSNWNLIGNPYPSAIDANLFLAANSSITQDITGTSYSGTGYTDGAIYLWSQKTAPSATANGNESFNFSASDYAIINGTGSNAGGDGLTPNRFIPSGQGFFIAMLNTAPPISTSVNGDGHTISQGTVVFNNAMRVKGTTDNSQFFKNSNTKSKTSTSAINKLWINLTSNNGVFNQTLIGYLKGATNNNDGSYFDAIKNTASGTSAILYSTIEESDKIFAIQGKAENSLTKDEVISLGFDTSIDVPTIYKLSVSKLEGNFLHCNTIYLNDTLTGTTHNLSTSDYNFTSEVGTFNNRFKISFTAKALAIEDNLLGTKSLKIIQLDNDTIQFSTSNNLSIKSVRIFDLLGRELYNLKGNSRTEIYKFYNLNNAVYIAKVELSNGIIITKKSIKN</sequence>
<accession>A0ABY9XRD2</accession>
<evidence type="ECO:0000256" key="1">
    <source>
        <dbReference type="SAM" id="SignalP"/>
    </source>
</evidence>
<feature type="signal peptide" evidence="1">
    <location>
        <begin position="1"/>
        <end position="25"/>
    </location>
</feature>
<evidence type="ECO:0008006" key="4">
    <source>
        <dbReference type="Google" id="ProtNLM"/>
    </source>
</evidence>
<proteinExistence type="predicted"/>
<name>A0ABY9XRD2_9FLAO</name>
<dbReference type="Proteomes" id="UP001302806">
    <property type="component" value="Chromosome"/>
</dbReference>
<evidence type="ECO:0000313" key="3">
    <source>
        <dbReference type="Proteomes" id="UP001302806"/>
    </source>
</evidence>
<keyword evidence="1" id="KW-0732">Signal</keyword>
<organism evidence="2 3">
    <name type="scientific">Thalassobellus suaedae</name>
    <dbReference type="NCBI Taxonomy" id="3074124"/>
    <lineage>
        <taxon>Bacteria</taxon>
        <taxon>Pseudomonadati</taxon>
        <taxon>Bacteroidota</taxon>
        <taxon>Flavobacteriia</taxon>
        <taxon>Flavobacteriales</taxon>
        <taxon>Flavobacteriaceae</taxon>
        <taxon>Thalassobellus</taxon>
    </lineage>
</organism>
<gene>
    <name evidence="2" type="ORF">RHP51_15375</name>
</gene>